<feature type="region of interest" description="Disordered" evidence="2">
    <location>
        <begin position="149"/>
        <end position="232"/>
    </location>
</feature>
<dbReference type="GeneID" id="71985341"/>
<gene>
    <name evidence="3" type="ORF">CLAFUR5_05463</name>
</gene>
<keyword evidence="1" id="KW-0175">Coiled coil</keyword>
<dbReference type="OrthoDB" id="10566532at2759"/>
<dbReference type="EMBL" id="CP090167">
    <property type="protein sequence ID" value="UJO18289.1"/>
    <property type="molecule type" value="Genomic_DNA"/>
</dbReference>
<sequence length="409" mass="45350">MADELARAYFEKLKAAEQQIFELQLELAGKNKSTSSATTTVANNHEVLAHRIQLLEQDNARLRNADAYNEQLEDEEDEDEDDDGEQVIMCDCGIDLLAQLQENKALQNELKTERLQFQVIQGQVKHLRKQVSERDERIVNLTAQESAVQIKKEQTGTPAENPAKRKRTDMDIDQHPRTANISSQTDRALAAQDYRQHPARAEWTGHTLPPRPGGGLPLPTPAQTPNPMAPGNPFYASPTPLLPPSVGLFASCPAPGPPSQSVPIQTNAARGTSIPAKVTRPPQMSPFARAPSRDPIPITHPDRVKLVRDESRVLRKVLESPTSPQDSSTDSESDTLTDVKVDGFPLSWRLQKIKQYLTKQRLSPLSVRRPQMPFAHMTFSDRQDATRAMDRLNGQSIEGHILAGSLANG</sequence>
<proteinExistence type="predicted"/>
<evidence type="ECO:0008006" key="5">
    <source>
        <dbReference type="Google" id="ProtNLM"/>
    </source>
</evidence>
<feature type="compositionally biased region" description="Polar residues" evidence="2">
    <location>
        <begin position="177"/>
        <end position="186"/>
    </location>
</feature>
<feature type="compositionally biased region" description="Pro residues" evidence="2">
    <location>
        <begin position="218"/>
        <end position="230"/>
    </location>
</feature>
<dbReference type="InterPro" id="IPR035979">
    <property type="entry name" value="RBD_domain_sf"/>
</dbReference>
<feature type="region of interest" description="Disordered" evidence="2">
    <location>
        <begin position="275"/>
        <end position="300"/>
    </location>
</feature>
<protein>
    <recommendedName>
        <fullName evidence="5">RRM domain-containing protein</fullName>
    </recommendedName>
</protein>
<accession>A0A9Q8LIU6</accession>
<dbReference type="InterPro" id="IPR012677">
    <property type="entry name" value="Nucleotide-bd_a/b_plait_sf"/>
</dbReference>
<organism evidence="3 4">
    <name type="scientific">Passalora fulva</name>
    <name type="common">Tomato leaf mold</name>
    <name type="synonym">Cladosporium fulvum</name>
    <dbReference type="NCBI Taxonomy" id="5499"/>
    <lineage>
        <taxon>Eukaryota</taxon>
        <taxon>Fungi</taxon>
        <taxon>Dikarya</taxon>
        <taxon>Ascomycota</taxon>
        <taxon>Pezizomycotina</taxon>
        <taxon>Dothideomycetes</taxon>
        <taxon>Dothideomycetidae</taxon>
        <taxon>Mycosphaerellales</taxon>
        <taxon>Mycosphaerellaceae</taxon>
        <taxon>Fulvia</taxon>
    </lineage>
</organism>
<dbReference type="SUPFAM" id="SSF54928">
    <property type="entry name" value="RNA-binding domain, RBD"/>
    <property type="match status" value="1"/>
</dbReference>
<dbReference type="Proteomes" id="UP000756132">
    <property type="component" value="Chromosome 5"/>
</dbReference>
<dbReference type="OMA" id="VANNHEV"/>
<evidence type="ECO:0000313" key="3">
    <source>
        <dbReference type="EMBL" id="UJO18289.1"/>
    </source>
</evidence>
<name>A0A9Q8LIU6_PASFU</name>
<evidence type="ECO:0000256" key="1">
    <source>
        <dbReference type="SAM" id="Coils"/>
    </source>
</evidence>
<dbReference type="KEGG" id="ffu:CLAFUR5_05463"/>
<evidence type="ECO:0000256" key="2">
    <source>
        <dbReference type="SAM" id="MobiDB-lite"/>
    </source>
</evidence>
<dbReference type="RefSeq" id="XP_047762655.1">
    <property type="nucleotide sequence ID" value="XM_047904611.1"/>
</dbReference>
<dbReference type="CDD" id="cd00590">
    <property type="entry name" value="RRM_SF"/>
    <property type="match status" value="1"/>
</dbReference>
<keyword evidence="4" id="KW-1185">Reference proteome</keyword>
<dbReference type="GO" id="GO:0003676">
    <property type="term" value="F:nucleic acid binding"/>
    <property type="evidence" value="ECO:0007669"/>
    <property type="project" value="InterPro"/>
</dbReference>
<feature type="coiled-coil region" evidence="1">
    <location>
        <begin position="6"/>
        <end position="116"/>
    </location>
</feature>
<dbReference type="Gene3D" id="3.30.70.330">
    <property type="match status" value="1"/>
</dbReference>
<reference evidence="3" key="1">
    <citation type="submission" date="2021-12" db="EMBL/GenBank/DDBJ databases">
        <authorList>
            <person name="Zaccaron A."/>
            <person name="Stergiopoulos I."/>
        </authorList>
    </citation>
    <scope>NUCLEOTIDE SEQUENCE</scope>
    <source>
        <strain evidence="3">Race5_Kim</strain>
    </source>
</reference>
<evidence type="ECO:0000313" key="4">
    <source>
        <dbReference type="Proteomes" id="UP000756132"/>
    </source>
</evidence>
<dbReference type="AlphaFoldDB" id="A0A9Q8LIU6"/>
<feature type="compositionally biased region" description="Low complexity" evidence="2">
    <location>
        <begin position="319"/>
        <end position="328"/>
    </location>
</feature>
<reference evidence="3" key="2">
    <citation type="journal article" date="2022" name="Microb. Genom.">
        <title>A chromosome-scale genome assembly of the tomato pathogen Cladosporium fulvum reveals a compartmentalized genome architecture and the presence of a dispensable chromosome.</title>
        <authorList>
            <person name="Zaccaron A.Z."/>
            <person name="Chen L.H."/>
            <person name="Samaras A."/>
            <person name="Stergiopoulos I."/>
        </authorList>
    </citation>
    <scope>NUCLEOTIDE SEQUENCE</scope>
    <source>
        <strain evidence="3">Race5_Kim</strain>
    </source>
</reference>
<feature type="region of interest" description="Disordered" evidence="2">
    <location>
        <begin position="316"/>
        <end position="337"/>
    </location>
</feature>